<accession>A0A2K8UFW6</accession>
<gene>
    <name evidence="1" type="ORF">THSYN_28180</name>
</gene>
<reference evidence="1 2" key="1">
    <citation type="submission" date="2017-03" db="EMBL/GenBank/DDBJ databases">
        <title>Complete genome sequence of Candidatus 'Thiodictyon syntrophicum' sp. nov. strain Cad16T, a photolithoautotroph purple sulfur bacterium isolated from an alpine meromictic lake.</title>
        <authorList>
            <person name="Luedin S.M."/>
            <person name="Pothier J.F."/>
            <person name="Danza F."/>
            <person name="Storelli N."/>
            <person name="Wittwer M."/>
            <person name="Tonolla M."/>
        </authorList>
    </citation>
    <scope>NUCLEOTIDE SEQUENCE [LARGE SCALE GENOMIC DNA]</scope>
    <source>
        <strain evidence="1 2">Cad16T</strain>
    </source>
</reference>
<dbReference type="EMBL" id="CP020370">
    <property type="protein sequence ID" value="AUB84435.1"/>
    <property type="molecule type" value="Genomic_DNA"/>
</dbReference>
<dbReference type="KEGG" id="tsy:THSYN_28180"/>
<dbReference type="Proteomes" id="UP000232638">
    <property type="component" value="Chromosome"/>
</dbReference>
<dbReference type="AlphaFoldDB" id="A0A2K8UFW6"/>
<evidence type="ECO:0000313" key="2">
    <source>
        <dbReference type="Proteomes" id="UP000232638"/>
    </source>
</evidence>
<proteinExistence type="predicted"/>
<evidence type="ECO:0000313" key="1">
    <source>
        <dbReference type="EMBL" id="AUB84435.1"/>
    </source>
</evidence>
<organism evidence="1 2">
    <name type="scientific">Candidatus Thiodictyon syntrophicum</name>
    <dbReference type="NCBI Taxonomy" id="1166950"/>
    <lineage>
        <taxon>Bacteria</taxon>
        <taxon>Pseudomonadati</taxon>
        <taxon>Pseudomonadota</taxon>
        <taxon>Gammaproteobacteria</taxon>
        <taxon>Chromatiales</taxon>
        <taxon>Chromatiaceae</taxon>
        <taxon>Thiodictyon</taxon>
    </lineage>
</organism>
<protein>
    <submittedName>
        <fullName evidence="1">Uncharacterized protein</fullName>
    </submittedName>
</protein>
<name>A0A2K8UFW6_9GAMM</name>
<sequence>MERPRPLDLQVVLPRVLLALEQIRDRAMEPERRLAMLRALKDQVEQIQAALPPRRSADREWRAPSAAPSQEERLNRAWCGNLQHLLRDLGHPRSVGQARFAVYREWVLRQLLKDLGRAAEAAVRAQVHAAPGTWQGLHDLFVYLDGRDELAGTAAAGPRRFNPGNEYKRLLLLGALGDYTDAARILPELGPRLRDWAAAAVLRRDVRVVGESALLRLDPSKDAPPYRARPGDDQPYHGWVLEPPAAYTGALSLYPLAERRLLAAA</sequence>
<keyword evidence="2" id="KW-1185">Reference proteome</keyword>